<feature type="compositionally biased region" description="Low complexity" evidence="1">
    <location>
        <begin position="184"/>
        <end position="197"/>
    </location>
</feature>
<dbReference type="CDD" id="cd00167">
    <property type="entry name" value="SANT"/>
    <property type="match status" value="1"/>
</dbReference>
<feature type="compositionally biased region" description="Basic residues" evidence="1">
    <location>
        <begin position="106"/>
        <end position="115"/>
    </location>
</feature>
<evidence type="ECO:0000313" key="3">
    <source>
        <dbReference type="Proteomes" id="UP000433876"/>
    </source>
</evidence>
<gene>
    <name evidence="2" type="ORF">SMACR_04179</name>
</gene>
<proteinExistence type="predicted"/>
<organism evidence="2 3">
    <name type="scientific">Sordaria macrospora</name>
    <dbReference type="NCBI Taxonomy" id="5147"/>
    <lineage>
        <taxon>Eukaryota</taxon>
        <taxon>Fungi</taxon>
        <taxon>Dikarya</taxon>
        <taxon>Ascomycota</taxon>
        <taxon>Pezizomycotina</taxon>
        <taxon>Sordariomycetes</taxon>
        <taxon>Sordariomycetidae</taxon>
        <taxon>Sordariales</taxon>
        <taxon>Sordariaceae</taxon>
        <taxon>Sordaria</taxon>
    </lineage>
</organism>
<comment type="caution">
    <text evidence="2">The sequence shown here is derived from an EMBL/GenBank/DDBJ whole genome shotgun (WGS) entry which is preliminary data.</text>
</comment>
<feature type="region of interest" description="Disordered" evidence="1">
    <location>
        <begin position="88"/>
        <end position="207"/>
    </location>
</feature>
<feature type="compositionally biased region" description="Low complexity" evidence="1">
    <location>
        <begin position="88"/>
        <end position="105"/>
    </location>
</feature>
<accession>A0A8S8ZJS6</accession>
<feature type="compositionally biased region" description="Basic residues" evidence="1">
    <location>
        <begin position="170"/>
        <end position="180"/>
    </location>
</feature>
<dbReference type="EMBL" id="NMPR01000157">
    <property type="protein sequence ID" value="KAA8628931.1"/>
    <property type="molecule type" value="Genomic_DNA"/>
</dbReference>
<dbReference type="VEuPathDB" id="FungiDB:SMAC_04179"/>
<name>A0A8S8ZJS6_SORMA</name>
<evidence type="ECO:0000256" key="1">
    <source>
        <dbReference type="SAM" id="MobiDB-lite"/>
    </source>
</evidence>
<dbReference type="OMA" id="PSPMEAM"/>
<feature type="compositionally biased region" description="Polar residues" evidence="1">
    <location>
        <begin position="126"/>
        <end position="137"/>
    </location>
</feature>
<protein>
    <recommendedName>
        <fullName evidence="4">Myb-like domain-containing protein</fullName>
    </recommendedName>
</protein>
<reference evidence="2 3" key="1">
    <citation type="submission" date="2017-07" db="EMBL/GenBank/DDBJ databases">
        <title>Genome sequence of the Sordaria macrospora wild type strain R19027.</title>
        <authorList>
            <person name="Nowrousian M."/>
            <person name="Teichert I."/>
            <person name="Kueck U."/>
        </authorList>
    </citation>
    <scope>NUCLEOTIDE SEQUENCE [LARGE SCALE GENOMIC DNA]</scope>
    <source>
        <strain evidence="2 3">R19027</strain>
        <tissue evidence="2">Mycelium</tissue>
    </source>
</reference>
<dbReference type="Proteomes" id="UP000433876">
    <property type="component" value="Unassembled WGS sequence"/>
</dbReference>
<evidence type="ECO:0008006" key="4">
    <source>
        <dbReference type="Google" id="ProtNLM"/>
    </source>
</evidence>
<evidence type="ECO:0000313" key="2">
    <source>
        <dbReference type="EMBL" id="KAA8628931.1"/>
    </source>
</evidence>
<sequence length="271" mass="26894">MPSKAIAASEGASSSMILNGVQLTPAESRIGAAILEIHAGNVDIDWNAVAEKTGHKTPKACRDAWRLAKVKTGIASVNGAAAGAPTAAAGVTTAGGTDTAGGVTPVKKRRGRPPKKAAAAAAALSTPGSSTAMSNLSFEDGVGPETPSKSTSALGIKREADSDAEDTPAKKKPASARKPRLTSARQKTAATAAAAQADTGDSKRDSVDVAMERVSDAIADMRAAAAADYAAADYAAADYATADYAAVDYAAVADAGYATASESGGADIGEI</sequence>
<dbReference type="AlphaFoldDB" id="A0A8S8ZJS6"/>
<dbReference type="InterPro" id="IPR001005">
    <property type="entry name" value="SANT/Myb"/>
</dbReference>